<comment type="caution">
    <text evidence="1">The sequence shown here is derived from an EMBL/GenBank/DDBJ whole genome shotgun (WGS) entry which is preliminary data.</text>
</comment>
<sequence>MRPCGTKVILYWRPTVQGWNDNPGTMAGVLEVGRHLDAAVFTGFHAARVRLLVREDALSRNMSRYLAVEIERHPTPRSGS</sequence>
<evidence type="ECO:0000313" key="1">
    <source>
        <dbReference type="EMBL" id="GAA3814734.1"/>
    </source>
</evidence>
<reference evidence="2" key="1">
    <citation type="journal article" date="2019" name="Int. J. Syst. Evol. Microbiol.">
        <title>The Global Catalogue of Microorganisms (GCM) 10K type strain sequencing project: providing services to taxonomists for standard genome sequencing and annotation.</title>
        <authorList>
            <consortium name="The Broad Institute Genomics Platform"/>
            <consortium name="The Broad Institute Genome Sequencing Center for Infectious Disease"/>
            <person name="Wu L."/>
            <person name="Ma J."/>
        </authorList>
    </citation>
    <scope>NUCLEOTIDE SEQUENCE [LARGE SCALE GENOMIC DNA]</scope>
    <source>
        <strain evidence="2">JCM 16908</strain>
    </source>
</reference>
<protein>
    <submittedName>
        <fullName evidence="1">Uncharacterized protein</fullName>
    </submittedName>
</protein>
<dbReference type="Proteomes" id="UP001500888">
    <property type="component" value="Unassembled WGS sequence"/>
</dbReference>
<name>A0ABP7ICA8_9ACTN</name>
<dbReference type="RefSeq" id="WP_344941802.1">
    <property type="nucleotide sequence ID" value="NZ_BAAAZR010000008.1"/>
</dbReference>
<keyword evidence="2" id="KW-1185">Reference proteome</keyword>
<organism evidence="1 2">
    <name type="scientific">Sphaerisporangium flaviroseum</name>
    <dbReference type="NCBI Taxonomy" id="509199"/>
    <lineage>
        <taxon>Bacteria</taxon>
        <taxon>Bacillati</taxon>
        <taxon>Actinomycetota</taxon>
        <taxon>Actinomycetes</taxon>
        <taxon>Streptosporangiales</taxon>
        <taxon>Streptosporangiaceae</taxon>
        <taxon>Sphaerisporangium</taxon>
    </lineage>
</organism>
<accession>A0ABP7ICA8</accession>
<evidence type="ECO:0000313" key="2">
    <source>
        <dbReference type="Proteomes" id="UP001500888"/>
    </source>
</evidence>
<gene>
    <name evidence="1" type="ORF">GCM10022226_39470</name>
</gene>
<proteinExistence type="predicted"/>
<dbReference type="EMBL" id="BAAAZR010000008">
    <property type="protein sequence ID" value="GAA3814734.1"/>
    <property type="molecule type" value="Genomic_DNA"/>
</dbReference>